<feature type="transmembrane region" description="Helical" evidence="1">
    <location>
        <begin position="12"/>
        <end position="28"/>
    </location>
</feature>
<dbReference type="AlphaFoldDB" id="A0A1H0IQR6"/>
<feature type="transmembrane region" description="Helical" evidence="1">
    <location>
        <begin position="40"/>
        <end position="58"/>
    </location>
</feature>
<dbReference type="EMBL" id="FNIW01000016">
    <property type="protein sequence ID" value="SDO33381.1"/>
    <property type="molecule type" value="Genomic_DNA"/>
</dbReference>
<evidence type="ECO:0000313" key="2">
    <source>
        <dbReference type="EMBL" id="SDO33381.1"/>
    </source>
</evidence>
<keyword evidence="1" id="KW-1133">Transmembrane helix</keyword>
<proteinExistence type="predicted"/>
<reference evidence="3" key="1">
    <citation type="submission" date="2016-10" db="EMBL/GenBank/DDBJ databases">
        <authorList>
            <person name="de Groot N.N."/>
        </authorList>
    </citation>
    <scope>NUCLEOTIDE SEQUENCE [LARGE SCALE GENOMIC DNA]</scope>
    <source>
        <strain evidence="3">BP1-145</strain>
    </source>
</reference>
<dbReference type="Proteomes" id="UP000199134">
    <property type="component" value="Unassembled WGS sequence"/>
</dbReference>
<keyword evidence="1" id="KW-0812">Transmembrane</keyword>
<accession>A0A1H0IQR6</accession>
<protein>
    <submittedName>
        <fullName evidence="2">Uncharacterized protein</fullName>
    </submittedName>
</protein>
<sequence length="74" mass="8843">MVNNYIGLHVRFWSFGLQVRFLVLWFTSRFLGPLAFGCKYTGYLFTPLFVMLHLFFFMSHTLKCALKNPYFTVF</sequence>
<evidence type="ECO:0000256" key="1">
    <source>
        <dbReference type="SAM" id="Phobius"/>
    </source>
</evidence>
<evidence type="ECO:0000313" key="3">
    <source>
        <dbReference type="Proteomes" id="UP000199134"/>
    </source>
</evidence>
<keyword evidence="1" id="KW-0472">Membrane</keyword>
<gene>
    <name evidence="2" type="ORF">SAMN04487900_11640</name>
</gene>
<name>A0A1H0IQR6_9BACT</name>
<comment type="caution">
    <text evidence="2">The sequence shown here is derived from an EMBL/GenBank/DDBJ whole genome shotgun (WGS) entry which is preliminary data.</text>
</comment>
<organism evidence="2 3">
    <name type="scientific">Prevotella communis</name>
    <dbReference type="NCBI Taxonomy" id="2913614"/>
    <lineage>
        <taxon>Bacteria</taxon>
        <taxon>Pseudomonadati</taxon>
        <taxon>Bacteroidota</taxon>
        <taxon>Bacteroidia</taxon>
        <taxon>Bacteroidales</taxon>
        <taxon>Prevotellaceae</taxon>
        <taxon>Prevotella</taxon>
    </lineage>
</organism>